<evidence type="ECO:0000256" key="8">
    <source>
        <dbReference type="SAM" id="MobiDB-lite"/>
    </source>
</evidence>
<evidence type="ECO:0000256" key="5">
    <source>
        <dbReference type="ARBA" id="ARBA00049896"/>
    </source>
</evidence>
<keyword evidence="3" id="KW-0408">Iron</keyword>
<comment type="catalytic activity">
    <reaction evidence="5">
        <text>Fe-coproporphyrin III + 2 H2O2 + 2 H(+) = heme b + 2 CO2 + 4 H2O</text>
        <dbReference type="Rhea" id="RHEA:56516"/>
        <dbReference type="ChEBI" id="CHEBI:15377"/>
        <dbReference type="ChEBI" id="CHEBI:15378"/>
        <dbReference type="ChEBI" id="CHEBI:16240"/>
        <dbReference type="ChEBI" id="CHEBI:16526"/>
        <dbReference type="ChEBI" id="CHEBI:60344"/>
        <dbReference type="ChEBI" id="CHEBI:68438"/>
        <dbReference type="EC" id="1.3.98.5"/>
    </reaction>
    <physiologicalReaction direction="left-to-right" evidence="5">
        <dbReference type="Rhea" id="RHEA:56517"/>
    </physiologicalReaction>
</comment>
<evidence type="ECO:0000313" key="10">
    <source>
        <dbReference type="Proteomes" id="UP000555552"/>
    </source>
</evidence>
<gene>
    <name evidence="9" type="ORF">HLB09_13675</name>
</gene>
<sequence>MVRWASRLAPVGSGVGPSGGAGQAPSRGPPASPVVAPSEDDADGEDDADVEDDADDEDVVVRGLYDVSGLRADSDLMVWWHAPTVEALQGTYHRLRR</sequence>
<dbReference type="SUPFAM" id="SSF54909">
    <property type="entry name" value="Dimeric alpha+beta barrel"/>
    <property type="match status" value="1"/>
</dbReference>
<evidence type="ECO:0000256" key="6">
    <source>
        <dbReference type="ARBA" id="ARBA00049935"/>
    </source>
</evidence>
<evidence type="ECO:0000256" key="1">
    <source>
        <dbReference type="ARBA" id="ARBA00022617"/>
    </source>
</evidence>
<evidence type="ECO:0000256" key="3">
    <source>
        <dbReference type="ARBA" id="ARBA00023004"/>
    </source>
</evidence>
<dbReference type="GO" id="GO:0020037">
    <property type="term" value="F:heme binding"/>
    <property type="evidence" value="ECO:0007669"/>
    <property type="project" value="InterPro"/>
</dbReference>
<proteinExistence type="predicted"/>
<comment type="caution">
    <text evidence="9">The sequence shown here is derived from an EMBL/GenBank/DDBJ whole genome shotgun (WGS) entry which is preliminary data.</text>
</comment>
<keyword evidence="10" id="KW-1185">Reference proteome</keyword>
<protein>
    <recommendedName>
        <fullName evidence="7">hydrogen peroxide-dependent heme synthase</fullName>
        <ecNumber evidence="7">1.3.98.5</ecNumber>
    </recommendedName>
</protein>
<organism evidence="9 10">
    <name type="scientific">Pseudokineococcus marinus</name>
    <dbReference type="NCBI Taxonomy" id="351215"/>
    <lineage>
        <taxon>Bacteria</taxon>
        <taxon>Bacillati</taxon>
        <taxon>Actinomycetota</taxon>
        <taxon>Actinomycetes</taxon>
        <taxon>Kineosporiales</taxon>
        <taxon>Kineosporiaceae</taxon>
        <taxon>Pseudokineococcus</taxon>
    </lineage>
</organism>
<feature type="non-terminal residue" evidence="9">
    <location>
        <position position="97"/>
    </location>
</feature>
<reference evidence="9 10" key="1">
    <citation type="submission" date="2020-05" db="EMBL/GenBank/DDBJ databases">
        <title>MicrobeNet Type strains.</title>
        <authorList>
            <person name="Nicholson A.C."/>
        </authorList>
    </citation>
    <scope>NUCLEOTIDE SEQUENCE [LARGE SCALE GENOMIC DNA]</scope>
    <source>
        <strain evidence="9 10">JCM 14547</strain>
    </source>
</reference>
<evidence type="ECO:0000313" key="9">
    <source>
        <dbReference type="EMBL" id="NNH24121.1"/>
    </source>
</evidence>
<feature type="compositionally biased region" description="Gly residues" evidence="8">
    <location>
        <begin position="13"/>
        <end position="22"/>
    </location>
</feature>
<dbReference type="GO" id="GO:0016491">
    <property type="term" value="F:oxidoreductase activity"/>
    <property type="evidence" value="ECO:0007669"/>
    <property type="project" value="InterPro"/>
</dbReference>
<keyword evidence="1" id="KW-0349">Heme</keyword>
<keyword evidence="2" id="KW-0479">Metal-binding</keyword>
<feature type="region of interest" description="Disordered" evidence="8">
    <location>
        <begin position="1"/>
        <end position="56"/>
    </location>
</feature>
<name>A0A849BN95_9ACTN</name>
<dbReference type="AlphaFoldDB" id="A0A849BN95"/>
<dbReference type="InterPro" id="IPR010644">
    <property type="entry name" value="ChdC/CLD"/>
</dbReference>
<dbReference type="Pfam" id="PF06778">
    <property type="entry name" value="Chlor_dismutase"/>
    <property type="match status" value="1"/>
</dbReference>
<dbReference type="GO" id="GO:0046872">
    <property type="term" value="F:metal ion binding"/>
    <property type="evidence" value="ECO:0007669"/>
    <property type="project" value="UniProtKB-KW"/>
</dbReference>
<dbReference type="Proteomes" id="UP000555552">
    <property type="component" value="Unassembled WGS sequence"/>
</dbReference>
<evidence type="ECO:0000256" key="7">
    <source>
        <dbReference type="ARBA" id="ARBA00050019"/>
    </source>
</evidence>
<dbReference type="EC" id="1.3.98.5" evidence="7"/>
<comment type="pathway">
    <text evidence="4">Porphyrin-containing compound metabolism.</text>
</comment>
<comment type="cofactor">
    <cofactor evidence="6">
        <name>Fe-coproporphyrin III</name>
        <dbReference type="ChEBI" id="CHEBI:68438"/>
    </cofactor>
</comment>
<evidence type="ECO:0000256" key="4">
    <source>
        <dbReference type="ARBA" id="ARBA00023444"/>
    </source>
</evidence>
<dbReference type="EMBL" id="JABEMA010000264">
    <property type="protein sequence ID" value="NNH24121.1"/>
    <property type="molecule type" value="Genomic_DNA"/>
</dbReference>
<dbReference type="InterPro" id="IPR011008">
    <property type="entry name" value="Dimeric_a/b-barrel"/>
</dbReference>
<accession>A0A849BN95</accession>
<evidence type="ECO:0000256" key="2">
    <source>
        <dbReference type="ARBA" id="ARBA00022723"/>
    </source>
</evidence>
<feature type="compositionally biased region" description="Acidic residues" evidence="8">
    <location>
        <begin position="38"/>
        <end position="56"/>
    </location>
</feature>